<dbReference type="AlphaFoldDB" id="A0A6P5GSW3"/>
<evidence type="ECO:0000313" key="1">
    <source>
        <dbReference type="Proteomes" id="UP000515123"/>
    </source>
</evidence>
<sequence>MELKCKLVYLPKNKYLTLEGTTHDTRIFLRALRTPELKFPLPPLGKYYLVDAGYPQIRGFLRPYKNQRYHLPDFRRGGQPLGLQEVFNRTHSSLRSVRPQIVLYMRYNRAKLLTRLKHFGWWQGPRG</sequence>
<dbReference type="GeneID" id="109725923"/>
<evidence type="ECO:0000313" key="2">
    <source>
        <dbReference type="RefSeq" id="XP_020110917.1"/>
    </source>
</evidence>
<reference evidence="1" key="1">
    <citation type="journal article" date="2015" name="Nat. Genet.">
        <title>The pineapple genome and the evolution of CAM photosynthesis.</title>
        <authorList>
            <person name="Ming R."/>
            <person name="VanBuren R."/>
            <person name="Wai C.M."/>
            <person name="Tang H."/>
            <person name="Schatz M.C."/>
            <person name="Bowers J.E."/>
            <person name="Lyons E."/>
            <person name="Wang M.L."/>
            <person name="Chen J."/>
            <person name="Biggers E."/>
            <person name="Zhang J."/>
            <person name="Huang L."/>
            <person name="Zhang L."/>
            <person name="Miao W."/>
            <person name="Zhang J."/>
            <person name="Ye Z."/>
            <person name="Miao C."/>
            <person name="Lin Z."/>
            <person name="Wang H."/>
            <person name="Zhou H."/>
            <person name="Yim W.C."/>
            <person name="Priest H.D."/>
            <person name="Zheng C."/>
            <person name="Woodhouse M."/>
            <person name="Edger P.P."/>
            <person name="Guyot R."/>
            <person name="Guo H.B."/>
            <person name="Guo H."/>
            <person name="Zheng G."/>
            <person name="Singh R."/>
            <person name="Sharma A."/>
            <person name="Min X."/>
            <person name="Zheng Y."/>
            <person name="Lee H."/>
            <person name="Gurtowski J."/>
            <person name="Sedlazeck F.J."/>
            <person name="Harkess A."/>
            <person name="McKain M.R."/>
            <person name="Liao Z."/>
            <person name="Fang J."/>
            <person name="Liu J."/>
            <person name="Zhang X."/>
            <person name="Zhang Q."/>
            <person name="Hu W."/>
            <person name="Qin Y."/>
            <person name="Wang K."/>
            <person name="Chen L.Y."/>
            <person name="Shirley N."/>
            <person name="Lin Y.R."/>
            <person name="Liu L.Y."/>
            <person name="Hernandez A.G."/>
            <person name="Wright C.L."/>
            <person name="Bulone V."/>
            <person name="Tuskan G.A."/>
            <person name="Heath K."/>
            <person name="Zee F."/>
            <person name="Moore P.H."/>
            <person name="Sunkar R."/>
            <person name="Leebens-Mack J.H."/>
            <person name="Mockler T."/>
            <person name="Bennetzen J.L."/>
            <person name="Freeling M."/>
            <person name="Sankoff D."/>
            <person name="Paterson A.H."/>
            <person name="Zhu X."/>
            <person name="Yang X."/>
            <person name="Smith J.A."/>
            <person name="Cushman J.C."/>
            <person name="Paull R.E."/>
            <person name="Yu Q."/>
        </authorList>
    </citation>
    <scope>NUCLEOTIDE SEQUENCE [LARGE SCALE GENOMIC DNA]</scope>
    <source>
        <strain evidence="1">cv. F153</strain>
    </source>
</reference>
<organism evidence="1 2">
    <name type="scientific">Ananas comosus</name>
    <name type="common">Pineapple</name>
    <name type="synonym">Ananas ananas</name>
    <dbReference type="NCBI Taxonomy" id="4615"/>
    <lineage>
        <taxon>Eukaryota</taxon>
        <taxon>Viridiplantae</taxon>
        <taxon>Streptophyta</taxon>
        <taxon>Embryophyta</taxon>
        <taxon>Tracheophyta</taxon>
        <taxon>Spermatophyta</taxon>
        <taxon>Magnoliopsida</taxon>
        <taxon>Liliopsida</taxon>
        <taxon>Poales</taxon>
        <taxon>Bromeliaceae</taxon>
        <taxon>Bromelioideae</taxon>
        <taxon>Ananas</taxon>
    </lineage>
</organism>
<dbReference type="OrthoDB" id="666777at2759"/>
<reference evidence="2" key="2">
    <citation type="submission" date="2025-08" db="UniProtKB">
        <authorList>
            <consortium name="RefSeq"/>
        </authorList>
    </citation>
    <scope>IDENTIFICATION</scope>
    <source>
        <tissue evidence="2">Leaf</tissue>
    </source>
</reference>
<dbReference type="PANTHER" id="PTHR22930">
    <property type="match status" value="1"/>
</dbReference>
<proteinExistence type="predicted"/>
<keyword evidence="1" id="KW-1185">Reference proteome</keyword>
<protein>
    <submittedName>
        <fullName evidence="2">Uncharacterized protein LOC109725923</fullName>
    </submittedName>
</protein>
<dbReference type="RefSeq" id="XP_020110917.1">
    <property type="nucleotide sequence ID" value="XM_020255328.1"/>
</dbReference>
<dbReference type="PANTHER" id="PTHR22930:SF221">
    <property type="entry name" value="NUCLEASE HARBI1"/>
    <property type="match status" value="1"/>
</dbReference>
<gene>
    <name evidence="2" type="primary">LOC109725923</name>
</gene>
<dbReference type="Proteomes" id="UP000515123">
    <property type="component" value="Linkage group 2"/>
</dbReference>
<dbReference type="InterPro" id="IPR045249">
    <property type="entry name" value="HARBI1-like"/>
</dbReference>
<name>A0A6P5GSW3_ANACO</name>
<accession>A0A6P5GSW3</accession>